<dbReference type="AlphaFoldDB" id="A0A4P6FV39"/>
<dbReference type="RefSeq" id="WP_129191983.1">
    <property type="nucleotide sequence ID" value="NZ_CP035491.1"/>
</dbReference>
<dbReference type="Pfam" id="PF03807">
    <property type="entry name" value="F420_oxidored"/>
    <property type="match status" value="1"/>
</dbReference>
<sequence length="71" mass="6741">MRIAVLGSGRLGDTLAAGFAAAGHTVVIGSRRAGAGAGGGAVSENPDARGIPVRAIPDATAEATAGAETAR</sequence>
<dbReference type="InterPro" id="IPR028939">
    <property type="entry name" value="P5C_Rdtase_cat_N"/>
</dbReference>
<feature type="domain" description="Pyrroline-5-carboxylate reductase catalytic N-terminal" evidence="1">
    <location>
        <begin position="2"/>
        <end position="33"/>
    </location>
</feature>
<dbReference type="EMBL" id="CP035491">
    <property type="protein sequence ID" value="QAY74438.1"/>
    <property type="molecule type" value="Genomic_DNA"/>
</dbReference>
<dbReference type="SUPFAM" id="SSF51735">
    <property type="entry name" value="NAD(P)-binding Rossmann-fold domains"/>
    <property type="match status" value="1"/>
</dbReference>
<accession>A0A4P6FV39</accession>
<dbReference type="Proteomes" id="UP000291259">
    <property type="component" value="Chromosome"/>
</dbReference>
<dbReference type="Gene3D" id="3.40.50.720">
    <property type="entry name" value="NAD(P)-binding Rossmann-like Domain"/>
    <property type="match status" value="1"/>
</dbReference>
<proteinExistence type="predicted"/>
<gene>
    <name evidence="2" type="ORF">ET445_14980</name>
</gene>
<protein>
    <recommendedName>
        <fullName evidence="1">Pyrroline-5-carboxylate reductase catalytic N-terminal domain-containing protein</fullName>
    </recommendedName>
</protein>
<dbReference type="OrthoDB" id="9782160at2"/>
<dbReference type="KEGG" id="agf:ET445_14980"/>
<keyword evidence="3" id="KW-1185">Reference proteome</keyword>
<reference evidence="2 3" key="1">
    <citation type="submission" date="2019-01" db="EMBL/GenBank/DDBJ databases">
        <title>Genome sequencing of strain FW100M-8.</title>
        <authorList>
            <person name="Heo J."/>
            <person name="Kim S.-J."/>
            <person name="Kim J.-S."/>
            <person name="Hong S.-B."/>
            <person name="Kwon S.-W."/>
        </authorList>
    </citation>
    <scope>NUCLEOTIDE SEQUENCE [LARGE SCALE GENOMIC DNA]</scope>
    <source>
        <strain evidence="2 3">FW100M-8</strain>
    </source>
</reference>
<dbReference type="InterPro" id="IPR036291">
    <property type="entry name" value="NAD(P)-bd_dom_sf"/>
</dbReference>
<evidence type="ECO:0000313" key="3">
    <source>
        <dbReference type="Proteomes" id="UP000291259"/>
    </source>
</evidence>
<evidence type="ECO:0000313" key="2">
    <source>
        <dbReference type="EMBL" id="QAY74438.1"/>
    </source>
</evidence>
<organism evidence="2 3">
    <name type="scientific">Agromyces protaetiae</name>
    <dbReference type="NCBI Taxonomy" id="2509455"/>
    <lineage>
        <taxon>Bacteria</taxon>
        <taxon>Bacillati</taxon>
        <taxon>Actinomycetota</taxon>
        <taxon>Actinomycetes</taxon>
        <taxon>Micrococcales</taxon>
        <taxon>Microbacteriaceae</taxon>
        <taxon>Agromyces</taxon>
    </lineage>
</organism>
<evidence type="ECO:0000259" key="1">
    <source>
        <dbReference type="Pfam" id="PF03807"/>
    </source>
</evidence>
<name>A0A4P6FV39_9MICO</name>